<sequence>MSGPSYATCAVISFVGLAFTLYLNRRRWTPGRAGTAFAFTFVGVGMTLSVPTVGAALDRATGVNELWRLIAHLCVMGLVACAEAQLVMLAYPPELARKRIALRIWVSVAAGATLVAFHAVANSRTDSVTFNVEDARMPAVSAYLLVYLAAFVWYTVDIVRLAWRFARATPRPWSRRGMRLAAVGAGFGFLYCVNKAAFIVGYWAGFRPTGEKNISAVLILFSCIFCAVGFTMPAWGPAIDGARRWVGRRQAYRRLYPLWRDLVRSSPNLVLDHRLDHGRAPLRGVDFALTRRVVEICDARLALRPWISSDAVPLQGNPAEEEAARIARGVDAQRDDRRATDPDTTPIADPPGGYDGQVAWLVAVASAYRRIGRDRRTAATAVTSAVTRGGP</sequence>
<feature type="transmembrane region" description="Helical" evidence="2">
    <location>
        <begin position="180"/>
        <end position="204"/>
    </location>
</feature>
<proteinExistence type="predicted"/>
<dbReference type="EMBL" id="BOPH01000129">
    <property type="protein sequence ID" value="GIJ74057.1"/>
    <property type="molecule type" value="Genomic_DNA"/>
</dbReference>
<evidence type="ECO:0000256" key="2">
    <source>
        <dbReference type="SAM" id="Phobius"/>
    </source>
</evidence>
<dbReference type="NCBIfam" id="NF042915">
    <property type="entry name" value="MAB_1171c_fam"/>
    <property type="match status" value="1"/>
</dbReference>
<feature type="transmembrane region" description="Helical" evidence="2">
    <location>
        <begin position="6"/>
        <end position="24"/>
    </location>
</feature>
<protein>
    <recommendedName>
        <fullName evidence="3">DUF6545 domain-containing protein</fullName>
    </recommendedName>
</protein>
<keyword evidence="2" id="KW-1133">Transmembrane helix</keyword>
<name>A0A8J4A1H4_9ACTN</name>
<dbReference type="InterPro" id="IPR046675">
    <property type="entry name" value="DUF6545"/>
</dbReference>
<feature type="transmembrane region" description="Helical" evidence="2">
    <location>
        <begin position="100"/>
        <end position="120"/>
    </location>
</feature>
<organism evidence="4 5">
    <name type="scientific">Virgisporangium ochraceum</name>
    <dbReference type="NCBI Taxonomy" id="65505"/>
    <lineage>
        <taxon>Bacteria</taxon>
        <taxon>Bacillati</taxon>
        <taxon>Actinomycetota</taxon>
        <taxon>Actinomycetes</taxon>
        <taxon>Micromonosporales</taxon>
        <taxon>Micromonosporaceae</taxon>
        <taxon>Virgisporangium</taxon>
    </lineage>
</organism>
<dbReference type="RefSeq" id="WP_203933869.1">
    <property type="nucleotide sequence ID" value="NZ_BOPH01000129.1"/>
</dbReference>
<feature type="compositionally biased region" description="Basic and acidic residues" evidence="1">
    <location>
        <begin position="331"/>
        <end position="341"/>
    </location>
</feature>
<accession>A0A8J4A1H4</accession>
<feature type="compositionally biased region" description="Low complexity" evidence="1">
    <location>
        <begin position="342"/>
        <end position="351"/>
    </location>
</feature>
<reference evidence="4" key="1">
    <citation type="submission" date="2021-01" db="EMBL/GenBank/DDBJ databases">
        <title>Whole genome shotgun sequence of Virgisporangium ochraceum NBRC 16418.</title>
        <authorList>
            <person name="Komaki H."/>
            <person name="Tamura T."/>
        </authorList>
    </citation>
    <scope>NUCLEOTIDE SEQUENCE</scope>
    <source>
        <strain evidence="4">NBRC 16418</strain>
    </source>
</reference>
<evidence type="ECO:0000259" key="3">
    <source>
        <dbReference type="Pfam" id="PF20182"/>
    </source>
</evidence>
<dbReference type="Pfam" id="PF20182">
    <property type="entry name" value="DUF6545"/>
    <property type="match status" value="1"/>
</dbReference>
<dbReference type="Proteomes" id="UP000635606">
    <property type="component" value="Unassembled WGS sequence"/>
</dbReference>
<dbReference type="AlphaFoldDB" id="A0A8J4A1H4"/>
<comment type="caution">
    <text evidence="4">The sequence shown here is derived from an EMBL/GenBank/DDBJ whole genome shotgun (WGS) entry which is preliminary data.</text>
</comment>
<keyword evidence="2" id="KW-0472">Membrane</keyword>
<evidence type="ECO:0000313" key="4">
    <source>
        <dbReference type="EMBL" id="GIJ74057.1"/>
    </source>
</evidence>
<gene>
    <name evidence="4" type="ORF">Voc01_089740</name>
</gene>
<feature type="domain" description="DUF6545" evidence="3">
    <location>
        <begin position="244"/>
        <end position="370"/>
    </location>
</feature>
<keyword evidence="5" id="KW-1185">Reference proteome</keyword>
<evidence type="ECO:0000313" key="5">
    <source>
        <dbReference type="Proteomes" id="UP000635606"/>
    </source>
</evidence>
<keyword evidence="2" id="KW-0812">Transmembrane</keyword>
<feature type="transmembrane region" description="Helical" evidence="2">
    <location>
        <begin position="36"/>
        <end position="57"/>
    </location>
</feature>
<dbReference type="InterPro" id="IPR050039">
    <property type="entry name" value="MAB_1171c-like"/>
</dbReference>
<feature type="region of interest" description="Disordered" evidence="1">
    <location>
        <begin position="328"/>
        <end position="352"/>
    </location>
</feature>
<feature type="transmembrane region" description="Helical" evidence="2">
    <location>
        <begin position="216"/>
        <end position="239"/>
    </location>
</feature>
<evidence type="ECO:0000256" key="1">
    <source>
        <dbReference type="SAM" id="MobiDB-lite"/>
    </source>
</evidence>
<feature type="transmembrane region" description="Helical" evidence="2">
    <location>
        <begin position="69"/>
        <end position="91"/>
    </location>
</feature>
<feature type="transmembrane region" description="Helical" evidence="2">
    <location>
        <begin position="140"/>
        <end position="159"/>
    </location>
</feature>